<dbReference type="InterPro" id="IPR002559">
    <property type="entry name" value="Transposase_11"/>
</dbReference>
<dbReference type="PANTHER" id="PTHR30007:SF1">
    <property type="entry name" value="BLR1914 PROTEIN"/>
    <property type="match status" value="1"/>
</dbReference>
<evidence type="ECO:0000256" key="1">
    <source>
        <dbReference type="SAM" id="MobiDB-lite"/>
    </source>
</evidence>
<dbReference type="EMBL" id="CP114040">
    <property type="protein sequence ID" value="WAS91840.1"/>
    <property type="molecule type" value="Genomic_DNA"/>
</dbReference>
<protein>
    <submittedName>
        <fullName evidence="3">IS5 family transposase</fullName>
    </submittedName>
</protein>
<feature type="region of interest" description="Disordered" evidence="1">
    <location>
        <begin position="1"/>
        <end position="42"/>
    </location>
</feature>
<evidence type="ECO:0000313" key="3">
    <source>
        <dbReference type="EMBL" id="WAS91840.1"/>
    </source>
</evidence>
<proteinExistence type="predicted"/>
<feature type="domain" description="Transposase IS4-like" evidence="2">
    <location>
        <begin position="47"/>
        <end position="184"/>
    </location>
</feature>
<name>A0ABY7GY58_9BACT</name>
<dbReference type="Proteomes" id="UP001164459">
    <property type="component" value="Chromosome"/>
</dbReference>
<accession>A0ABY7GY58</accession>
<dbReference type="Pfam" id="PF01609">
    <property type="entry name" value="DDE_Tnp_1"/>
    <property type="match status" value="1"/>
</dbReference>
<feature type="compositionally biased region" description="Low complexity" evidence="1">
    <location>
        <begin position="8"/>
        <end position="26"/>
    </location>
</feature>
<feature type="compositionally biased region" description="Basic and acidic residues" evidence="1">
    <location>
        <begin position="30"/>
        <end position="39"/>
    </location>
</feature>
<dbReference type="PANTHER" id="PTHR30007">
    <property type="entry name" value="PHP DOMAIN PROTEIN"/>
    <property type="match status" value="1"/>
</dbReference>
<dbReference type="RefSeq" id="WP_269034202.1">
    <property type="nucleotide sequence ID" value="NZ_CP114040.1"/>
</dbReference>
<dbReference type="NCBIfam" id="NF033580">
    <property type="entry name" value="transpos_IS5_3"/>
    <property type="match status" value="1"/>
</dbReference>
<evidence type="ECO:0000313" key="4">
    <source>
        <dbReference type="Proteomes" id="UP001164459"/>
    </source>
</evidence>
<evidence type="ECO:0000259" key="2">
    <source>
        <dbReference type="Pfam" id="PF01609"/>
    </source>
</evidence>
<gene>
    <name evidence="3" type="ORF">O0S08_37125</name>
</gene>
<organism evidence="3 4">
    <name type="scientific">Nannocystis punicea</name>
    <dbReference type="NCBI Taxonomy" id="2995304"/>
    <lineage>
        <taxon>Bacteria</taxon>
        <taxon>Pseudomonadati</taxon>
        <taxon>Myxococcota</taxon>
        <taxon>Polyangia</taxon>
        <taxon>Nannocystales</taxon>
        <taxon>Nannocystaceae</taxon>
        <taxon>Nannocystis</taxon>
    </lineage>
</organism>
<reference evidence="3" key="1">
    <citation type="submission" date="2022-11" db="EMBL/GenBank/DDBJ databases">
        <title>Minimal conservation of predation-associated metabolite biosynthetic gene clusters underscores biosynthetic potential of Myxococcota including descriptions for ten novel species: Archangium lansinium sp. nov., Myxococcus landrumus sp. nov., Nannocystis bai.</title>
        <authorList>
            <person name="Ahearne A."/>
            <person name="Stevens C."/>
            <person name="Dowd S."/>
        </authorList>
    </citation>
    <scope>NUCLEOTIDE SEQUENCE</scope>
    <source>
        <strain evidence="3">Fl3</strain>
    </source>
</reference>
<sequence length="319" mass="35085">MTTPPPSSGASTARRSARLAAAAAGGKSTNPEEPKDHALGRSRGGWGTKIHILCDAHGHPLHFHLSAGQIHDQTMVDTLLCGADETLHDEHGTPMAWPVALAGDKGYRANWVDQYLLELGIKPIIPSKENEDRSLRPVAFDKAAYRRRSIIECLIGWLKESRRIATRFEKKAINFGAMVKLAFIHRYLRLRASCAISDMAYLGDAEAEVMLTRQGLAGVRRCDGVELPDWDAYVPYSFERDELVIQAGVNDWGTAGANWGFAAWPVHGEQWTLTIPAADRAPANRDLDIRRISDVVLRLRHRAGTLAPHGQGLFTPSCG</sequence>
<keyword evidence="4" id="KW-1185">Reference proteome</keyword>